<reference evidence="1 2" key="1">
    <citation type="submission" date="2013-11" db="EMBL/GenBank/DDBJ databases">
        <title>Complete genome sequence of Rhizobium gallicum bv. gallicum R602.</title>
        <authorList>
            <person name="Bustos P."/>
            <person name="Santamaria R.I."/>
            <person name="Lozano L."/>
            <person name="Acosta J.L."/>
            <person name="Ormeno-Orrillo E."/>
            <person name="Rogel M.A."/>
            <person name="Romero D."/>
            <person name="Cevallos M.A."/>
            <person name="Martinez-Romero E."/>
            <person name="Gonzalez V."/>
        </authorList>
    </citation>
    <scope>NUCLEOTIDE SEQUENCE [LARGE SCALE GENOMIC DNA]</scope>
    <source>
        <strain evidence="1 2">R602</strain>
        <plasmid evidence="1 2">pRgalR602c</plasmid>
    </source>
</reference>
<keyword evidence="2" id="KW-1185">Reference proteome</keyword>
<evidence type="ECO:0000313" key="1">
    <source>
        <dbReference type="EMBL" id="AJD45813.1"/>
    </source>
</evidence>
<dbReference type="EMBL" id="CP006880">
    <property type="protein sequence ID" value="AJD45813.1"/>
    <property type="molecule type" value="Genomic_DNA"/>
</dbReference>
<geneLocation type="plasmid" evidence="1 2">
    <name>pRgalR602c</name>
</geneLocation>
<gene>
    <name evidence="1" type="ORF">RGR602_PC01789</name>
</gene>
<dbReference type="AlphaFoldDB" id="A0A0B4XGR1"/>
<proteinExistence type="predicted"/>
<organism evidence="1 2">
    <name type="scientific">Rhizobium gallicum bv. gallicum R602sp</name>
    <dbReference type="NCBI Taxonomy" id="1041138"/>
    <lineage>
        <taxon>Bacteria</taxon>
        <taxon>Pseudomonadati</taxon>
        <taxon>Pseudomonadota</taxon>
        <taxon>Alphaproteobacteria</taxon>
        <taxon>Hyphomicrobiales</taxon>
        <taxon>Rhizobiaceae</taxon>
        <taxon>Rhizobium/Agrobacterium group</taxon>
        <taxon>Rhizobium</taxon>
    </lineage>
</organism>
<accession>A0A0B4XGR1</accession>
<dbReference type="KEGG" id="rga:RGR602_PC01789"/>
<sequence>MNEALSVRSQSLWQLTQNTRLTVVDILHWRGTPTLENNVPAMLLKNSLQRVNHFKALGLSREPVLQESPPNEQNG</sequence>
<protein>
    <submittedName>
        <fullName evidence="1">Uncharacterized protein</fullName>
    </submittedName>
</protein>
<name>A0A0B4XGR1_9HYPH</name>
<dbReference type="Proteomes" id="UP000031368">
    <property type="component" value="Plasmid pRgalR602c"/>
</dbReference>
<dbReference type="HOGENOM" id="CLU_2668500_0_0_5"/>
<evidence type="ECO:0000313" key="2">
    <source>
        <dbReference type="Proteomes" id="UP000031368"/>
    </source>
</evidence>
<keyword evidence="1" id="KW-0614">Plasmid</keyword>